<dbReference type="AlphaFoldDB" id="A0A4Y2NEB7"/>
<reference evidence="1 2" key="1">
    <citation type="journal article" date="2019" name="Sci. Rep.">
        <title>Orb-weaving spider Araneus ventricosus genome elucidates the spidroin gene catalogue.</title>
        <authorList>
            <person name="Kono N."/>
            <person name="Nakamura H."/>
            <person name="Ohtoshi R."/>
            <person name="Moran D.A.P."/>
            <person name="Shinohara A."/>
            <person name="Yoshida Y."/>
            <person name="Fujiwara M."/>
            <person name="Mori M."/>
            <person name="Tomita M."/>
            <person name="Arakawa K."/>
        </authorList>
    </citation>
    <scope>NUCLEOTIDE SEQUENCE [LARGE SCALE GENOMIC DNA]</scope>
</reference>
<name>A0A4Y2NEB7_ARAVE</name>
<dbReference type="Proteomes" id="UP000499080">
    <property type="component" value="Unassembled WGS sequence"/>
</dbReference>
<comment type="caution">
    <text evidence="1">The sequence shown here is derived from an EMBL/GenBank/DDBJ whole genome shotgun (WGS) entry which is preliminary data.</text>
</comment>
<organism evidence="1 2">
    <name type="scientific">Araneus ventricosus</name>
    <name type="common">Orbweaver spider</name>
    <name type="synonym">Epeira ventricosa</name>
    <dbReference type="NCBI Taxonomy" id="182803"/>
    <lineage>
        <taxon>Eukaryota</taxon>
        <taxon>Metazoa</taxon>
        <taxon>Ecdysozoa</taxon>
        <taxon>Arthropoda</taxon>
        <taxon>Chelicerata</taxon>
        <taxon>Arachnida</taxon>
        <taxon>Araneae</taxon>
        <taxon>Araneomorphae</taxon>
        <taxon>Entelegynae</taxon>
        <taxon>Araneoidea</taxon>
        <taxon>Araneidae</taxon>
        <taxon>Araneus</taxon>
    </lineage>
</organism>
<keyword evidence="2" id="KW-1185">Reference proteome</keyword>
<proteinExistence type="predicted"/>
<sequence length="131" mass="14975">MYEFLIGNSNQNIIHYIVAEVLLWVHGVNSPTLRIMENEGLFTNMQENSYHRGQSRPAWHPGDLNDSSTARVLRWSPISSPVKPSPLRRIHSLRSHQPPPLLYLQEKENPLSYPAAFIHELGVPLLGNNEM</sequence>
<gene>
    <name evidence="1" type="ORF">AVEN_101572_1</name>
</gene>
<protein>
    <submittedName>
        <fullName evidence="1">Uncharacterized protein</fullName>
    </submittedName>
</protein>
<evidence type="ECO:0000313" key="1">
    <source>
        <dbReference type="EMBL" id="GBN36950.1"/>
    </source>
</evidence>
<dbReference type="EMBL" id="BGPR01008931">
    <property type="protein sequence ID" value="GBN36950.1"/>
    <property type="molecule type" value="Genomic_DNA"/>
</dbReference>
<evidence type="ECO:0000313" key="2">
    <source>
        <dbReference type="Proteomes" id="UP000499080"/>
    </source>
</evidence>
<accession>A0A4Y2NEB7</accession>